<feature type="compositionally biased region" description="Basic residues" evidence="1">
    <location>
        <begin position="89"/>
        <end position="98"/>
    </location>
</feature>
<feature type="compositionally biased region" description="Acidic residues" evidence="1">
    <location>
        <begin position="231"/>
        <end position="240"/>
    </location>
</feature>
<name>A0ABN7RPW4_OIKDI</name>
<organism evidence="2 3">
    <name type="scientific">Oikopleura dioica</name>
    <name type="common">Tunicate</name>
    <dbReference type="NCBI Taxonomy" id="34765"/>
    <lineage>
        <taxon>Eukaryota</taxon>
        <taxon>Metazoa</taxon>
        <taxon>Chordata</taxon>
        <taxon>Tunicata</taxon>
        <taxon>Appendicularia</taxon>
        <taxon>Copelata</taxon>
        <taxon>Oikopleuridae</taxon>
        <taxon>Oikopleura</taxon>
    </lineage>
</organism>
<evidence type="ECO:0000256" key="1">
    <source>
        <dbReference type="SAM" id="MobiDB-lite"/>
    </source>
</evidence>
<dbReference type="Proteomes" id="UP001158576">
    <property type="component" value="Chromosome PAR"/>
</dbReference>
<feature type="compositionally biased region" description="Polar residues" evidence="1">
    <location>
        <begin position="286"/>
        <end position="296"/>
    </location>
</feature>
<feature type="compositionally biased region" description="Basic residues" evidence="1">
    <location>
        <begin position="209"/>
        <end position="219"/>
    </location>
</feature>
<feature type="compositionally biased region" description="Acidic residues" evidence="1">
    <location>
        <begin position="266"/>
        <end position="280"/>
    </location>
</feature>
<gene>
    <name evidence="2" type="ORF">OKIOD_LOCUS1148</name>
</gene>
<sequence>MSGRSLKAKRRSLTQDQDIQDLQRAVDEYVAKNPTHRCSVEIKLEGRIIKRINSEGKRFKGTLKEQAAKKNQPDMRTVLKQVQENGHIVRPKPKKRAKREFVEPIDYITIKSSQSPSTDSMGSQSPDIKRERELRGPSPGIIDLSSDEDQPGFDFSEGLTQPGDDLPLTTIISGNLPKNSDKDLSDENSSSQDMFDPDKPSTSTQITKKLNRSKSSKSLRRQESVTRIFDSDDSSSEDEANTTIKNEPEEGSYSPLSQELCKNENDSSEEPDEPEEEDDLDRTRAHSQNLFETSDIWSHFNDENYPTRYH</sequence>
<proteinExistence type="predicted"/>
<feature type="region of interest" description="Disordered" evidence="1">
    <location>
        <begin position="86"/>
        <end position="310"/>
    </location>
</feature>
<reference evidence="2 3" key="1">
    <citation type="submission" date="2021-04" db="EMBL/GenBank/DDBJ databases">
        <authorList>
            <person name="Bliznina A."/>
        </authorList>
    </citation>
    <scope>NUCLEOTIDE SEQUENCE [LARGE SCALE GENOMIC DNA]</scope>
</reference>
<evidence type="ECO:0000313" key="3">
    <source>
        <dbReference type="Proteomes" id="UP001158576"/>
    </source>
</evidence>
<keyword evidence="3" id="KW-1185">Reference proteome</keyword>
<evidence type="ECO:0000313" key="2">
    <source>
        <dbReference type="EMBL" id="CAG5080439.1"/>
    </source>
</evidence>
<protein>
    <submittedName>
        <fullName evidence="2">Oidioi.mRNA.OKI2018_I69.PAR.g9590.t1.cds</fullName>
    </submittedName>
</protein>
<accession>A0ABN7RPW4</accession>
<dbReference type="EMBL" id="OU015568">
    <property type="protein sequence ID" value="CAG5080439.1"/>
    <property type="molecule type" value="Genomic_DNA"/>
</dbReference>
<feature type="compositionally biased region" description="Polar residues" evidence="1">
    <location>
        <begin position="110"/>
        <end position="126"/>
    </location>
</feature>